<dbReference type="NCBIfam" id="TIGR00377">
    <property type="entry name" value="ant_ant_sig"/>
    <property type="match status" value="1"/>
</dbReference>
<dbReference type="GO" id="GO:0043856">
    <property type="term" value="F:anti-sigma factor antagonist activity"/>
    <property type="evidence" value="ECO:0007669"/>
    <property type="project" value="InterPro"/>
</dbReference>
<evidence type="ECO:0000313" key="5">
    <source>
        <dbReference type="Proteomes" id="UP000649604"/>
    </source>
</evidence>
<dbReference type="InterPro" id="IPR002645">
    <property type="entry name" value="STAS_dom"/>
</dbReference>
<dbReference type="InterPro" id="IPR003658">
    <property type="entry name" value="Anti-sigma_ant"/>
</dbReference>
<comment type="similarity">
    <text evidence="1 2">Belongs to the anti-sigma-factor antagonist family.</text>
</comment>
<evidence type="ECO:0000256" key="1">
    <source>
        <dbReference type="ARBA" id="ARBA00009013"/>
    </source>
</evidence>
<dbReference type="SUPFAM" id="SSF52091">
    <property type="entry name" value="SpoIIaa-like"/>
    <property type="match status" value="1"/>
</dbReference>
<dbReference type="PANTHER" id="PTHR33495">
    <property type="entry name" value="ANTI-SIGMA FACTOR ANTAGONIST TM_1081-RELATED-RELATED"/>
    <property type="match status" value="1"/>
</dbReference>
<accession>A0A9D5JYG5</accession>
<dbReference type="AlphaFoldDB" id="A0A9D5JYG5"/>
<comment type="caution">
    <text evidence="4">The sequence shown here is derived from an EMBL/GenBank/DDBJ whole genome shotgun (WGS) entry which is preliminary data.</text>
</comment>
<dbReference type="PROSITE" id="PS50801">
    <property type="entry name" value="STAS"/>
    <property type="match status" value="1"/>
</dbReference>
<dbReference type="Pfam" id="PF01740">
    <property type="entry name" value="STAS"/>
    <property type="match status" value="1"/>
</dbReference>
<evidence type="ECO:0000256" key="2">
    <source>
        <dbReference type="RuleBase" id="RU003749"/>
    </source>
</evidence>
<protein>
    <recommendedName>
        <fullName evidence="2">Anti-sigma factor antagonist</fullName>
    </recommendedName>
</protein>
<evidence type="ECO:0000259" key="3">
    <source>
        <dbReference type="PROSITE" id="PS50801"/>
    </source>
</evidence>
<evidence type="ECO:0000313" key="4">
    <source>
        <dbReference type="EMBL" id="MBD3326539.1"/>
    </source>
</evidence>
<sequence length="113" mass="12756">MEVRVRRSEQHPDIHIMEIEGRIDANTAPKIETELQALKEQNAAKIIVDFSQVNYISSGGLRVFLTALKWTRAGNGDLKLVNLVQNVEKIFKLAGFTKIFNIMPDVESAEQAF</sequence>
<gene>
    <name evidence="4" type="ORF">GF339_18285</name>
</gene>
<dbReference type="CDD" id="cd07043">
    <property type="entry name" value="STAS_anti-anti-sigma_factors"/>
    <property type="match status" value="1"/>
</dbReference>
<dbReference type="Gene3D" id="3.30.750.24">
    <property type="entry name" value="STAS domain"/>
    <property type="match status" value="1"/>
</dbReference>
<proteinExistence type="inferred from homology"/>
<feature type="domain" description="STAS" evidence="3">
    <location>
        <begin position="4"/>
        <end position="113"/>
    </location>
</feature>
<dbReference type="EMBL" id="WJJP01000596">
    <property type="protein sequence ID" value="MBD3326539.1"/>
    <property type="molecule type" value="Genomic_DNA"/>
</dbReference>
<dbReference type="Proteomes" id="UP000649604">
    <property type="component" value="Unassembled WGS sequence"/>
</dbReference>
<dbReference type="InterPro" id="IPR036513">
    <property type="entry name" value="STAS_dom_sf"/>
</dbReference>
<name>A0A9D5JYG5_9BACT</name>
<organism evidence="4 5">
    <name type="scientific">candidate division KSB3 bacterium</name>
    <dbReference type="NCBI Taxonomy" id="2044937"/>
    <lineage>
        <taxon>Bacteria</taxon>
        <taxon>candidate division KSB3</taxon>
    </lineage>
</organism>
<reference evidence="4" key="1">
    <citation type="submission" date="2019-11" db="EMBL/GenBank/DDBJ databases">
        <title>Microbial mats filling the niche in hypersaline microbial mats.</title>
        <authorList>
            <person name="Wong H.L."/>
            <person name="Macleod F.I."/>
            <person name="White R.A. III"/>
            <person name="Burns B.P."/>
        </authorList>
    </citation>
    <scope>NUCLEOTIDE SEQUENCE</scope>
    <source>
        <strain evidence="4">Rbin_158</strain>
    </source>
</reference>
<dbReference type="PANTHER" id="PTHR33495:SF2">
    <property type="entry name" value="ANTI-SIGMA FACTOR ANTAGONIST TM_1081-RELATED"/>
    <property type="match status" value="1"/>
</dbReference>